<dbReference type="EMBL" id="CAJOBC010000207">
    <property type="protein sequence ID" value="CAF3554495.1"/>
    <property type="molecule type" value="Genomic_DNA"/>
</dbReference>
<protein>
    <submittedName>
        <fullName evidence="1">Uncharacterized protein</fullName>
    </submittedName>
</protein>
<comment type="caution">
    <text evidence="1">The sequence shown here is derived from an EMBL/GenBank/DDBJ whole genome shotgun (WGS) entry which is preliminary data.</text>
</comment>
<evidence type="ECO:0000313" key="3">
    <source>
        <dbReference type="EMBL" id="CAF3554495.1"/>
    </source>
</evidence>
<sequence>MQLQNARLVTVQAEALMFAHLNCCETFLFYLHKRVQLLTCYYQNNIIMVFEHLAVYVLNKYLGDYIENLDSKKLKIDLWDDDVVLKNLNLKSNAFTMNSEWEQMVSKEEAPVIYKEKLEGDIVKNEQTASSDHMTYILRPLNIQARSKIAKTPHEQGYVRSVFDAKIDLEQISINLNRNQFYTSIKFLPNMCSIPKHKSNDAEFYGEFSSIIETPTQPAPSQIIIFYPKTGVQIST</sequence>
<organism evidence="1 5">
    <name type="scientific">Didymodactylos carnosus</name>
    <dbReference type="NCBI Taxonomy" id="1234261"/>
    <lineage>
        <taxon>Eukaryota</taxon>
        <taxon>Metazoa</taxon>
        <taxon>Spiralia</taxon>
        <taxon>Gnathifera</taxon>
        <taxon>Rotifera</taxon>
        <taxon>Eurotatoria</taxon>
        <taxon>Bdelloidea</taxon>
        <taxon>Philodinida</taxon>
        <taxon>Philodinidae</taxon>
        <taxon>Didymodactylos</taxon>
    </lineage>
</organism>
<proteinExistence type="predicted"/>
<dbReference type="Proteomes" id="UP000682733">
    <property type="component" value="Unassembled WGS sequence"/>
</dbReference>
<dbReference type="Proteomes" id="UP000663829">
    <property type="component" value="Unassembled WGS sequence"/>
</dbReference>
<dbReference type="EMBL" id="CAJNOK010001945">
    <property type="protein sequence ID" value="CAF0837126.1"/>
    <property type="molecule type" value="Genomic_DNA"/>
</dbReference>
<dbReference type="Proteomes" id="UP000681722">
    <property type="component" value="Unassembled WGS sequence"/>
</dbReference>
<name>A0A813QTR0_9BILA</name>
<evidence type="ECO:0000313" key="1">
    <source>
        <dbReference type="EMBL" id="CAF0772278.1"/>
    </source>
</evidence>
<dbReference type="OrthoDB" id="428159at2759"/>
<dbReference type="Proteomes" id="UP000677228">
    <property type="component" value="Unassembled WGS sequence"/>
</dbReference>
<dbReference type="EMBL" id="CAJNOQ010000207">
    <property type="protein sequence ID" value="CAF0772278.1"/>
    <property type="molecule type" value="Genomic_DNA"/>
</dbReference>
<dbReference type="AlphaFoldDB" id="A0A813QTR0"/>
<dbReference type="EMBL" id="CAJOBA010001944">
    <property type="protein sequence ID" value="CAF3621965.1"/>
    <property type="molecule type" value="Genomic_DNA"/>
</dbReference>
<evidence type="ECO:0000313" key="4">
    <source>
        <dbReference type="EMBL" id="CAF3621965.1"/>
    </source>
</evidence>
<keyword evidence="5" id="KW-1185">Reference proteome</keyword>
<gene>
    <name evidence="1" type="ORF">GPM918_LOCUS1993</name>
    <name evidence="2" type="ORF">OVA965_LOCUS6453</name>
    <name evidence="3" type="ORF">SRO942_LOCUS1993</name>
    <name evidence="4" type="ORF">TMI583_LOCUS6448</name>
</gene>
<evidence type="ECO:0000313" key="5">
    <source>
        <dbReference type="Proteomes" id="UP000663829"/>
    </source>
</evidence>
<reference evidence="1" key="1">
    <citation type="submission" date="2021-02" db="EMBL/GenBank/DDBJ databases">
        <authorList>
            <person name="Nowell W R."/>
        </authorList>
    </citation>
    <scope>NUCLEOTIDE SEQUENCE</scope>
</reference>
<accession>A0A813QTR0</accession>
<evidence type="ECO:0000313" key="2">
    <source>
        <dbReference type="EMBL" id="CAF0837126.1"/>
    </source>
</evidence>